<dbReference type="InterPro" id="IPR004716">
    <property type="entry name" value="PTS_IIA_glucitol/sorbitol-sp"/>
</dbReference>
<dbReference type="Pfam" id="PF03829">
    <property type="entry name" value="PTSIIA_gutA"/>
    <property type="match status" value="1"/>
</dbReference>
<dbReference type="Proteomes" id="UP001589691">
    <property type="component" value="Unassembled WGS sequence"/>
</dbReference>
<reference evidence="2 3" key="1">
    <citation type="submission" date="2024-09" db="EMBL/GenBank/DDBJ databases">
        <authorList>
            <person name="Sun Q."/>
            <person name="Mori K."/>
        </authorList>
    </citation>
    <scope>NUCLEOTIDE SEQUENCE [LARGE SCALE GENOMIC DNA]</scope>
    <source>
        <strain evidence="2 3">TBRC 4576</strain>
    </source>
</reference>
<dbReference type="RefSeq" id="WP_137643672.1">
    <property type="nucleotide sequence ID" value="NZ_BJEA01000023.1"/>
</dbReference>
<comment type="caution">
    <text evidence="1">Lacks conserved residue(s) required for the propagation of feature annotation.</text>
</comment>
<evidence type="ECO:0000313" key="3">
    <source>
        <dbReference type="Proteomes" id="UP001589691"/>
    </source>
</evidence>
<comment type="caution">
    <text evidence="2">The sequence shown here is derived from an EMBL/GenBank/DDBJ whole genome shotgun (WGS) entry which is preliminary data.</text>
</comment>
<protein>
    <submittedName>
        <fullName evidence="2">PTS glucitol/sorbitol transporter subunit IIA</fullName>
    </submittedName>
</protein>
<keyword evidence="3" id="KW-1185">Reference proteome</keyword>
<dbReference type="EMBL" id="JBHLZY010000013">
    <property type="protein sequence ID" value="MFB9769448.1"/>
    <property type="molecule type" value="Genomic_DNA"/>
</dbReference>
<dbReference type="SUPFAM" id="SSF141530">
    <property type="entry name" value="PTSIIA/GutA-like"/>
    <property type="match status" value="1"/>
</dbReference>
<gene>
    <name evidence="2" type="ORF">ACFFLI_06060</name>
</gene>
<accession>A0ABV5WTG9</accession>
<dbReference type="Gene3D" id="2.40.33.40">
    <property type="entry name" value="Phosphotransferase system, glucitol/sorbitol-specific IIA component"/>
    <property type="match status" value="1"/>
</dbReference>
<evidence type="ECO:0000313" key="2">
    <source>
        <dbReference type="EMBL" id="MFB9769448.1"/>
    </source>
</evidence>
<dbReference type="InterPro" id="IPR036665">
    <property type="entry name" value="PTS_IIA_glucitol/sorbitol_sf"/>
</dbReference>
<name>A0ABV5WTG9_9LACO</name>
<organism evidence="2 3">
    <name type="scientific">Lactiplantibacillus modestisalitolerans</name>
    <dbReference type="NCBI Taxonomy" id="1457219"/>
    <lineage>
        <taxon>Bacteria</taxon>
        <taxon>Bacillati</taxon>
        <taxon>Bacillota</taxon>
        <taxon>Bacilli</taxon>
        <taxon>Lactobacillales</taxon>
        <taxon>Lactobacillaceae</taxon>
        <taxon>Lactiplantibacillus</taxon>
    </lineage>
</organism>
<dbReference type="PANTHER" id="PTHR40398:SF1">
    <property type="entry name" value="PTS SYSTEM GLUCITOL_SORBITOL-SPECIFIC EIIA COMPONENT"/>
    <property type="match status" value="1"/>
</dbReference>
<dbReference type="PROSITE" id="PS51097">
    <property type="entry name" value="PTS_EIIA_TYPE_5"/>
    <property type="match status" value="1"/>
</dbReference>
<sequence length="119" mass="12755">MIITATVQSIGEKALDAQDPILVLFDQTATPDLQAIAVIQQFDAPLTAINLTAGSQISIDDQEYTVNYAGQLVATNLASIGHATLYFRPVPAKPLENGIYLAPSTFPQVHVGSVIKYQI</sequence>
<proteinExistence type="predicted"/>
<dbReference type="PANTHER" id="PTHR40398">
    <property type="entry name" value="PTS SYSTEM GLUCITOL/SORBITOL-SPECIFIC EIIA COMPONENT"/>
    <property type="match status" value="1"/>
</dbReference>
<evidence type="ECO:0000256" key="1">
    <source>
        <dbReference type="PROSITE-ProRule" id="PRU00420"/>
    </source>
</evidence>